<dbReference type="PANTHER" id="PTHR28634:SF1">
    <property type="entry name" value="ZINC FINGER B-BOX DOMAIN-CONTAINING PROTEIN 1"/>
    <property type="match status" value="1"/>
</dbReference>
<dbReference type="Pfam" id="PF22586">
    <property type="entry name" value="ANCHR-like_BBOX"/>
    <property type="match status" value="1"/>
</dbReference>
<evidence type="ECO:0000256" key="4">
    <source>
        <dbReference type="SAM" id="MobiDB-lite"/>
    </source>
</evidence>
<feature type="compositionally biased region" description="Polar residues" evidence="4">
    <location>
        <begin position="408"/>
        <end position="423"/>
    </location>
</feature>
<evidence type="ECO:0000256" key="2">
    <source>
        <dbReference type="ARBA" id="ARBA00022833"/>
    </source>
</evidence>
<gene>
    <name evidence="6" type="ORF">GDO78_001783</name>
</gene>
<feature type="region of interest" description="Disordered" evidence="4">
    <location>
        <begin position="408"/>
        <end position="450"/>
    </location>
</feature>
<feature type="domain" description="B box-type" evidence="5">
    <location>
        <begin position="179"/>
        <end position="225"/>
    </location>
</feature>
<evidence type="ECO:0000256" key="1">
    <source>
        <dbReference type="ARBA" id="ARBA00022771"/>
    </source>
</evidence>
<evidence type="ECO:0000313" key="6">
    <source>
        <dbReference type="EMBL" id="KAG9494127.1"/>
    </source>
</evidence>
<keyword evidence="2" id="KW-0862">Zinc</keyword>
<dbReference type="OrthoDB" id="6226111at2759"/>
<dbReference type="PROSITE" id="PS50119">
    <property type="entry name" value="ZF_BBOX"/>
    <property type="match status" value="1"/>
</dbReference>
<reference evidence="6" key="1">
    <citation type="thesis" date="2020" institute="ProQuest LLC" country="789 East Eisenhower Parkway, Ann Arbor, MI, USA">
        <title>Comparative Genomics and Chromosome Evolution.</title>
        <authorList>
            <person name="Mudd A.B."/>
        </authorList>
    </citation>
    <scope>NUCLEOTIDE SEQUENCE</scope>
    <source>
        <strain evidence="6">HN-11 Male</strain>
        <tissue evidence="6">Kidney and liver</tissue>
    </source>
</reference>
<dbReference type="InterPro" id="IPR037688">
    <property type="entry name" value="ZBBX"/>
</dbReference>
<evidence type="ECO:0000259" key="5">
    <source>
        <dbReference type="PROSITE" id="PS50119"/>
    </source>
</evidence>
<dbReference type="EMBL" id="WNTK01000001">
    <property type="protein sequence ID" value="KAG9494127.1"/>
    <property type="molecule type" value="Genomic_DNA"/>
</dbReference>
<feature type="region of interest" description="Disordered" evidence="4">
    <location>
        <begin position="614"/>
        <end position="633"/>
    </location>
</feature>
<evidence type="ECO:0000256" key="3">
    <source>
        <dbReference type="PROSITE-ProRule" id="PRU00024"/>
    </source>
</evidence>
<comment type="caution">
    <text evidence="6">The sequence shown here is derived from an EMBL/GenBank/DDBJ whole genome shotgun (WGS) entry which is preliminary data.</text>
</comment>
<dbReference type="Proteomes" id="UP000770717">
    <property type="component" value="Unassembled WGS sequence"/>
</dbReference>
<proteinExistence type="predicted"/>
<dbReference type="CDD" id="cd19818">
    <property type="entry name" value="Bbox1_ZBBX"/>
    <property type="match status" value="1"/>
</dbReference>
<protein>
    <recommendedName>
        <fullName evidence="5">B box-type domain-containing protein</fullName>
    </recommendedName>
</protein>
<feature type="region of interest" description="Disordered" evidence="4">
    <location>
        <begin position="107"/>
        <end position="184"/>
    </location>
</feature>
<dbReference type="AlphaFoldDB" id="A0A8J6FU43"/>
<keyword evidence="7" id="KW-1185">Reference proteome</keyword>
<dbReference type="PANTHER" id="PTHR28634">
    <property type="entry name" value="ZINC FINGER B-BOX DOMAIN-CONTAINING PROTEIN 1"/>
    <property type="match status" value="1"/>
</dbReference>
<accession>A0A8J6FU43</accession>
<dbReference type="GO" id="GO:0008270">
    <property type="term" value="F:zinc ion binding"/>
    <property type="evidence" value="ECO:0007669"/>
    <property type="project" value="UniProtKB-KW"/>
</dbReference>
<sequence length="746" mass="84164">MAAHRQFPSNLAELGSLTMPPPDFYRLSTRRPVPWNLFNCVPGGQGEALKEATSASSMSSDFVIVPTAKSGNAVRLKTKNIRELHMETLQIERHNQEMEQKLNQLRQSLSREKEERGRSGPYHWISGQAQNQRHDKENTGKISAGKVKLKVLQSSVSEPEKQKAFSRTTNLPTAEKPKSKGKTCGQCENRSALLKCLECGEDYCTACFARFHQKGALKLHRTMAIQSFISEPRKERLPENSRSLLHGTFNEEESAKYFNDALLEWRNGAKNKSEHFNVLKVEADDIGSSEVQTVLTAIAKPLHIEFKENSLSYMEKLMLKKHRRTPVNQVPPNHLEEVRYYPTISENELDKCSDLTVEEMEAHENYVALFRAEEHVSNDVIHEPALKIVELDKDPEEELDETRNFVVRQTENSERSSQQSVSEPENKLPVSARISSKSPERAHKKQHSVPLKSTYCVKEGGVKPTSLKASHSQDSKSMKYKSFKDSQNLDTTLMVNVPQKLQSAVLRQTTCISEYQGLKGFFILDIDPAEVKAEHCQKQTPDLTAVVEEITYTGNNYWRPESSLSVCADDAVVQDVVEDAWAQSNKTFIVHSLTPRNFTHRETACSSRNSCSSKSIPQISGSFSGSRPSSASARPMSRAASEISEIESIDCTDRQDYFLEDENERETLASLENEFNSLHTGNGKLQTSALNNDSFQLTRHGQRLANPEDEVLLSRLSLRTLQRCAVESESDEEETLQDKLNILSLQ</sequence>
<keyword evidence="1 3" id="KW-0863">Zinc-finger</keyword>
<evidence type="ECO:0000313" key="7">
    <source>
        <dbReference type="Proteomes" id="UP000770717"/>
    </source>
</evidence>
<organism evidence="6 7">
    <name type="scientific">Eleutherodactylus coqui</name>
    <name type="common">Puerto Rican coqui</name>
    <dbReference type="NCBI Taxonomy" id="57060"/>
    <lineage>
        <taxon>Eukaryota</taxon>
        <taxon>Metazoa</taxon>
        <taxon>Chordata</taxon>
        <taxon>Craniata</taxon>
        <taxon>Vertebrata</taxon>
        <taxon>Euteleostomi</taxon>
        <taxon>Amphibia</taxon>
        <taxon>Batrachia</taxon>
        <taxon>Anura</taxon>
        <taxon>Neobatrachia</taxon>
        <taxon>Hyloidea</taxon>
        <taxon>Eleutherodactylidae</taxon>
        <taxon>Eleutherodactylinae</taxon>
        <taxon>Eleutherodactylus</taxon>
        <taxon>Eleutherodactylus</taxon>
    </lineage>
</organism>
<dbReference type="Gene3D" id="4.10.830.40">
    <property type="match status" value="1"/>
</dbReference>
<name>A0A8J6FU43_ELECQ</name>
<feature type="compositionally biased region" description="Basic and acidic residues" evidence="4">
    <location>
        <begin position="109"/>
        <end position="118"/>
    </location>
</feature>
<keyword evidence="1 3" id="KW-0479">Metal-binding</keyword>
<dbReference type="InterPro" id="IPR000315">
    <property type="entry name" value="Znf_B-box"/>
</dbReference>